<evidence type="ECO:0000313" key="5">
    <source>
        <dbReference type="Proteomes" id="UP000198583"/>
    </source>
</evidence>
<dbReference type="Pfam" id="PF07736">
    <property type="entry name" value="CM_1"/>
    <property type="match status" value="1"/>
</dbReference>
<dbReference type="PANTHER" id="PTHR21164:SF0">
    <property type="entry name" value="CHORISMATE MUTASE AROH"/>
    <property type="match status" value="1"/>
</dbReference>
<keyword evidence="2 3" id="KW-0028">Amino-acid biosynthesis</keyword>
<dbReference type="InterPro" id="IPR035959">
    <property type="entry name" value="RutC-like_sf"/>
</dbReference>
<name>A0A1I6FFP3_9PSEU</name>
<dbReference type="NCBIfam" id="TIGR01796">
    <property type="entry name" value="CM_mono_aroH"/>
    <property type="match status" value="1"/>
</dbReference>
<reference evidence="5" key="1">
    <citation type="submission" date="2016-10" db="EMBL/GenBank/DDBJ databases">
        <authorList>
            <person name="Varghese N."/>
            <person name="Submissions S."/>
        </authorList>
    </citation>
    <scope>NUCLEOTIDE SEQUENCE [LARGE SCALE GENOMIC DNA]</scope>
    <source>
        <strain evidence="5">DSM 44232</strain>
    </source>
</reference>
<dbReference type="STRING" id="84724.SAMN04488564_11575"/>
<accession>A0A1I6FFP3</accession>
<dbReference type="GO" id="GO:0046417">
    <property type="term" value="P:chorismate metabolic process"/>
    <property type="evidence" value="ECO:0007669"/>
    <property type="project" value="TreeGrafter"/>
</dbReference>
<proteinExistence type="predicted"/>
<dbReference type="GO" id="GO:0008652">
    <property type="term" value="P:amino acid biosynthetic process"/>
    <property type="evidence" value="ECO:0007669"/>
    <property type="project" value="UniProtKB-UniRule"/>
</dbReference>
<dbReference type="CDD" id="cd02185">
    <property type="entry name" value="AroH"/>
    <property type="match status" value="1"/>
</dbReference>
<evidence type="ECO:0000313" key="4">
    <source>
        <dbReference type="EMBL" id="SFR28766.1"/>
    </source>
</evidence>
<dbReference type="EC" id="5.4.99.5" evidence="1 3"/>
<evidence type="ECO:0000256" key="1">
    <source>
        <dbReference type="NCBIfam" id="TIGR01796"/>
    </source>
</evidence>
<dbReference type="Proteomes" id="UP000198583">
    <property type="component" value="Unassembled WGS sequence"/>
</dbReference>
<sequence>MSTEDAARVVLMAVRAIRGATQIDADSRDLLLEATAELVREVLSCNALTADDLISVVLTATPDLVSEFPAYAARLAGLSDVPLLSATEIAVPGSMPRVIRLLAHVETDLPRSSIKHVYLRGAAALRTDLNH</sequence>
<feature type="binding site" evidence="2">
    <location>
        <position position="18"/>
    </location>
    <ligand>
        <name>prephenate</name>
        <dbReference type="ChEBI" id="CHEBI:29934"/>
    </ligand>
</feature>
<keyword evidence="3" id="KW-0413">Isomerase</keyword>
<organism evidence="4 5">
    <name type="scientific">Lentzea waywayandensis</name>
    <dbReference type="NCBI Taxonomy" id="84724"/>
    <lineage>
        <taxon>Bacteria</taxon>
        <taxon>Bacillati</taxon>
        <taxon>Actinomycetota</taxon>
        <taxon>Actinomycetes</taxon>
        <taxon>Pseudonocardiales</taxon>
        <taxon>Pseudonocardiaceae</taxon>
        <taxon>Lentzea</taxon>
    </lineage>
</organism>
<feature type="binding site" evidence="2">
    <location>
        <position position="100"/>
    </location>
    <ligand>
        <name>prephenate</name>
        <dbReference type="ChEBI" id="CHEBI:29934"/>
    </ligand>
</feature>
<dbReference type="SUPFAM" id="SSF55298">
    <property type="entry name" value="YjgF-like"/>
    <property type="match status" value="1"/>
</dbReference>
<dbReference type="PIRSF" id="PIRSF005965">
    <property type="entry name" value="Chor_mut_AroH"/>
    <property type="match status" value="1"/>
</dbReference>
<feature type="binding site" evidence="2">
    <location>
        <position position="118"/>
    </location>
    <ligand>
        <name>prephenate</name>
        <dbReference type="ChEBI" id="CHEBI:29934"/>
    </ligand>
</feature>
<dbReference type="PROSITE" id="PS51167">
    <property type="entry name" value="CHORISMATE_MUT_1"/>
    <property type="match status" value="1"/>
</dbReference>
<evidence type="ECO:0000256" key="2">
    <source>
        <dbReference type="PIRSR" id="PIRSR005965-1"/>
    </source>
</evidence>
<gene>
    <name evidence="4" type="ORF">SAMN04488564_11575</name>
</gene>
<dbReference type="GO" id="GO:0004106">
    <property type="term" value="F:chorismate mutase activity"/>
    <property type="evidence" value="ECO:0007669"/>
    <property type="project" value="UniProtKB-UniRule"/>
</dbReference>
<dbReference type="EMBL" id="FOYL01000015">
    <property type="protein sequence ID" value="SFR28766.1"/>
    <property type="molecule type" value="Genomic_DNA"/>
</dbReference>
<dbReference type="AlphaFoldDB" id="A0A1I6FFP3"/>
<keyword evidence="5" id="KW-1185">Reference proteome</keyword>
<dbReference type="Gene3D" id="3.30.1330.40">
    <property type="entry name" value="RutC-like"/>
    <property type="match status" value="1"/>
</dbReference>
<evidence type="ECO:0000256" key="3">
    <source>
        <dbReference type="PROSITE-ProRule" id="PRU00514"/>
    </source>
</evidence>
<comment type="catalytic activity">
    <reaction evidence="3">
        <text>chorismate = prephenate</text>
        <dbReference type="Rhea" id="RHEA:13897"/>
        <dbReference type="ChEBI" id="CHEBI:29748"/>
        <dbReference type="ChEBI" id="CHEBI:29934"/>
        <dbReference type="EC" id="5.4.99.5"/>
    </reaction>
</comment>
<dbReference type="PANTHER" id="PTHR21164">
    <property type="entry name" value="CHORISMATE MUTASE"/>
    <property type="match status" value="1"/>
</dbReference>
<keyword evidence="2 3" id="KW-0057">Aromatic amino acid biosynthesis</keyword>
<dbReference type="InterPro" id="IPR008243">
    <property type="entry name" value="Chorismate_mutase_AroH"/>
</dbReference>
<protein>
    <recommendedName>
        <fullName evidence="1 3">chorismate mutase</fullName>
        <ecNumber evidence="1 3">5.4.99.5</ecNumber>
    </recommendedName>
</protein>
<dbReference type="GO" id="GO:0009073">
    <property type="term" value="P:aromatic amino acid family biosynthetic process"/>
    <property type="evidence" value="ECO:0007669"/>
    <property type="project" value="UniProtKB-UniRule"/>
</dbReference>